<keyword evidence="5" id="KW-1185">Reference proteome</keyword>
<dbReference type="Gene3D" id="2.30.38.10">
    <property type="entry name" value="Luciferase, Domain 3"/>
    <property type="match status" value="1"/>
</dbReference>
<dbReference type="NCBIfam" id="TIGR01733">
    <property type="entry name" value="AA-adenyl-dom"/>
    <property type="match status" value="1"/>
</dbReference>
<evidence type="ECO:0000313" key="4">
    <source>
        <dbReference type="EMBL" id="ARQ69886.1"/>
    </source>
</evidence>
<dbReference type="GO" id="GO:0044550">
    <property type="term" value="P:secondary metabolite biosynthetic process"/>
    <property type="evidence" value="ECO:0007669"/>
    <property type="project" value="TreeGrafter"/>
</dbReference>
<dbReference type="SUPFAM" id="SSF56801">
    <property type="entry name" value="Acetyl-CoA synthetase-like"/>
    <property type="match status" value="1"/>
</dbReference>
<evidence type="ECO:0000313" key="5">
    <source>
        <dbReference type="Proteomes" id="UP000194218"/>
    </source>
</evidence>
<organism evidence="4 5">
    <name type="scientific">Streptomyces marincola</name>
    <dbReference type="NCBI Taxonomy" id="2878388"/>
    <lineage>
        <taxon>Bacteria</taxon>
        <taxon>Bacillati</taxon>
        <taxon>Actinomycetota</taxon>
        <taxon>Actinomycetes</taxon>
        <taxon>Kitasatosporales</taxon>
        <taxon>Streptomycetaceae</taxon>
        <taxon>Streptomyces</taxon>
    </lineage>
</organism>
<dbReference type="Gene3D" id="3.30.300.30">
    <property type="match status" value="2"/>
</dbReference>
<dbReference type="GO" id="GO:0031177">
    <property type="term" value="F:phosphopantetheine binding"/>
    <property type="evidence" value="ECO:0007669"/>
    <property type="project" value="InterPro"/>
</dbReference>
<dbReference type="Gene3D" id="3.40.50.980">
    <property type="match status" value="2"/>
</dbReference>
<dbReference type="InterPro" id="IPR000415">
    <property type="entry name" value="Nitroreductase-like"/>
</dbReference>
<dbReference type="GO" id="GO:0043041">
    <property type="term" value="P:amino acid activation for nonribosomal peptide biosynthetic process"/>
    <property type="evidence" value="ECO:0007669"/>
    <property type="project" value="TreeGrafter"/>
</dbReference>
<dbReference type="EMBL" id="CP021121">
    <property type="protein sequence ID" value="ARQ69886.1"/>
    <property type="molecule type" value="Genomic_DNA"/>
</dbReference>
<dbReference type="FunFam" id="3.40.50.980:FF:000001">
    <property type="entry name" value="Non-ribosomal peptide synthetase"/>
    <property type="match status" value="1"/>
</dbReference>
<dbReference type="InterPro" id="IPR036736">
    <property type="entry name" value="ACP-like_sf"/>
</dbReference>
<keyword evidence="1" id="KW-0596">Phosphopantetheine</keyword>
<dbReference type="Gene3D" id="3.40.50.1820">
    <property type="entry name" value="alpha/beta hydrolase"/>
    <property type="match status" value="1"/>
</dbReference>
<dbReference type="Gene3D" id="1.10.1200.10">
    <property type="entry name" value="ACP-like"/>
    <property type="match status" value="1"/>
</dbReference>
<dbReference type="FunFam" id="3.40.50.12780:FF:000012">
    <property type="entry name" value="Non-ribosomal peptide synthetase"/>
    <property type="match status" value="1"/>
</dbReference>
<dbReference type="InterPro" id="IPR014347">
    <property type="entry name" value="Tautomerase/MIF_sf"/>
</dbReference>
<dbReference type="SUPFAM" id="SSF47336">
    <property type="entry name" value="ACP-like"/>
    <property type="match status" value="1"/>
</dbReference>
<dbReference type="Pfam" id="PF00501">
    <property type="entry name" value="AMP-binding"/>
    <property type="match status" value="1"/>
</dbReference>
<dbReference type="Gene3D" id="3.30.429.10">
    <property type="entry name" value="Macrophage Migration Inhibitory Factor"/>
    <property type="match status" value="1"/>
</dbReference>
<dbReference type="Pfam" id="PF00550">
    <property type="entry name" value="PP-binding"/>
    <property type="match status" value="1"/>
</dbReference>
<dbReference type="InterPro" id="IPR020806">
    <property type="entry name" value="PKS_PP-bd"/>
</dbReference>
<dbReference type="PROSITE" id="PS00012">
    <property type="entry name" value="PHOSPHOPANTETHEINE"/>
    <property type="match status" value="1"/>
</dbReference>
<dbReference type="GO" id="GO:0005829">
    <property type="term" value="C:cytosol"/>
    <property type="evidence" value="ECO:0007669"/>
    <property type="project" value="TreeGrafter"/>
</dbReference>
<dbReference type="InterPro" id="IPR001031">
    <property type="entry name" value="Thioesterase"/>
</dbReference>
<dbReference type="InterPro" id="IPR029058">
    <property type="entry name" value="AB_hydrolase_fold"/>
</dbReference>
<accession>A0A1W7CYQ3</accession>
<evidence type="ECO:0000256" key="2">
    <source>
        <dbReference type="ARBA" id="ARBA00022553"/>
    </source>
</evidence>
<dbReference type="InterPro" id="IPR010071">
    <property type="entry name" value="AA_adenyl_dom"/>
</dbReference>
<dbReference type="InterPro" id="IPR045851">
    <property type="entry name" value="AMP-bd_C_sf"/>
</dbReference>
<dbReference type="Gene3D" id="3.40.109.10">
    <property type="entry name" value="NADH Oxidase"/>
    <property type="match status" value="1"/>
</dbReference>
<name>A0A1W7CYQ3_9ACTN</name>
<dbReference type="RefSeq" id="WP_086159754.1">
    <property type="nucleotide sequence ID" value="NZ_CP021121.1"/>
</dbReference>
<dbReference type="CDD" id="cd05930">
    <property type="entry name" value="A_NRPS"/>
    <property type="match status" value="1"/>
</dbReference>
<dbReference type="InterPro" id="IPR020802">
    <property type="entry name" value="TesA-like"/>
</dbReference>
<dbReference type="SMART" id="SM00823">
    <property type="entry name" value="PKS_PP"/>
    <property type="match status" value="1"/>
</dbReference>
<dbReference type="Proteomes" id="UP000194218">
    <property type="component" value="Chromosome"/>
</dbReference>
<dbReference type="OrthoDB" id="2472181at2"/>
<reference evidence="4 5" key="1">
    <citation type="submission" date="2017-05" db="EMBL/GenBank/DDBJ databases">
        <title>Complete genome sequence of Streptomyces sp. SCSIO 03032 revealed the diverse biosynthetic pathways for its bioactive secondary metabolites.</title>
        <authorList>
            <person name="Ma L."/>
            <person name="Zhu Y."/>
            <person name="Zhang W."/>
            <person name="Zhang G."/>
            <person name="Tian X."/>
            <person name="Zhang S."/>
            <person name="Zhang C."/>
        </authorList>
    </citation>
    <scope>NUCLEOTIDE SEQUENCE [LARGE SCALE GENOMIC DNA]</scope>
    <source>
        <strain evidence="4 5">SCSIO 03032</strain>
    </source>
</reference>
<sequence>MATAHSHPTDAEIPAGAGDALDTTCLPDLLAEQVRAHPDRVAVVHGDRHLTFRALAGRAGELAARLRHLGVAADDPVGIFAEPSLDLMVSAWGVLYAGGAYLPLSPDYPEERLRYMIEDARVRTVLAPRHLHDRLRALAPQGIRVVAPEDAGAPRAPAPAGPPGPDRLAYVIYTSGSTGRPKGIMIEHRGIVSQMRWLAAAHGLDGTTTVLQKTPMSFDAAQWEILAPACGSRVVMGAPGIHRDPEQLIDTILRHGVTALQCVPTLLQALLDSERFHHCTSLTQVFSGGEVLSKALALQFSGTLPGTALINLYGPTETTVNASAHTVDPLTVADGPQAVPIGTPVDRTAFHILDAARSPVAAGEVGELYISGVQVARGYLNRPELTAERFLTDPRFPGTRLYRTGDLAHWNADGTAQFVGRADNQVKLRGFRVELDEIRLAVEAHDWVKNAAVLVKDDPRTGFQHLIACVELSPKEAALMDQGNHGAHHQSKESRLQVRAQLAGLGTREDADLAGRPAFALPGATATAHQRRRVFARKTYRFYEGGEVTRADLLRLLAPRRAPGAAPRAPETLTADGLGEILRYFGQFRSEERLLPKYGYASPGALYAAQLYIETAGMPFLPDGRHYYHPVHHRLVLIGDRAAPAGGAPRLRVHVAGKRQAIEPVYRNNIREVLEIETGHMAGLFDEVLPAHGLRLGEPLWEPEILRALHCADDDFYLGTFDIGPAAGPRPPDPWDLWVQAHLGRVAGLPAGQYRYRDGDLRHATDEVVRKKDVIAINQQVYEAAGFGITVVSRRRAGWQRYIDLGRALQRLMMNDEGIGLMSSGYSSETGHPLPAAERVNRVLRAAGEEPGPSYFFVGGRVSERQRRSEGMHEDSVHMRGPAEMIRADLTNLLPDYMVPGRVVVMDRLPLTASGKIDVRALETAEAVTSAAADRTFVAPRTRTEERVRDIWERLMKRDGVSVRDDFFATGGNSLIAVGLVGRVNKEFGAALPLQVLFDSPTIERLAAALDRAGSATAPQPASRLVRLHGGDGGPPVFCWPGLGGYTMNLRPLAAGLGGRPFYGVQAHGINPGETPYGTIAEMAEADMAAIRRLQPEGPYTLWGYSFGARVAFETAYRLERAGAEVAHLFLIAPGAPRLDPAPATAPAPPRPEGADPAYADRAFVTILHSVFSGSVTGPALDACLRAAHDDDSFAAFVTGTHPHLDRDLVLRVVAVVRRTYEFTYTFHELASRRIDAPVTIFKARGDDYAFIENSSGYAAAPPTTVDLDADHYSLLREPDVRTLLSAVHARLAAGDAPFAQEAQAAKEEAADKAGETRETRGDIVPHVNIKHFPVPLTEEEQSRLVAAVTTAVQTAFRCDEGVISIALEPVEQEAWNERVYIPEIVNRKALLRKFPQY</sequence>
<dbReference type="InterPro" id="IPR000873">
    <property type="entry name" value="AMP-dep_synth/lig_dom"/>
</dbReference>
<dbReference type="PANTHER" id="PTHR45527">
    <property type="entry name" value="NONRIBOSOMAL PEPTIDE SYNTHETASE"/>
    <property type="match status" value="1"/>
</dbReference>
<dbReference type="SUPFAM" id="SSF53474">
    <property type="entry name" value="alpha/beta-Hydrolases"/>
    <property type="match status" value="1"/>
</dbReference>
<dbReference type="PANTHER" id="PTHR45527:SF1">
    <property type="entry name" value="FATTY ACID SYNTHASE"/>
    <property type="match status" value="1"/>
</dbReference>
<evidence type="ECO:0000256" key="1">
    <source>
        <dbReference type="ARBA" id="ARBA00022450"/>
    </source>
</evidence>
<dbReference type="KEGG" id="smao:CAG99_14340"/>
<dbReference type="InterPro" id="IPR020845">
    <property type="entry name" value="AMP-binding_CS"/>
</dbReference>
<evidence type="ECO:0000259" key="3">
    <source>
        <dbReference type="PROSITE" id="PS50075"/>
    </source>
</evidence>
<feature type="domain" description="Carrier" evidence="3">
    <location>
        <begin position="939"/>
        <end position="1014"/>
    </location>
</feature>
<dbReference type="GO" id="GO:0016491">
    <property type="term" value="F:oxidoreductase activity"/>
    <property type="evidence" value="ECO:0007669"/>
    <property type="project" value="InterPro"/>
</dbReference>
<dbReference type="PROSITE" id="PS50075">
    <property type="entry name" value="CARRIER"/>
    <property type="match status" value="1"/>
</dbReference>
<dbReference type="Pfam" id="PF00975">
    <property type="entry name" value="Thioesterase"/>
    <property type="match status" value="1"/>
</dbReference>
<keyword evidence="2" id="KW-0597">Phosphoprotein</keyword>
<dbReference type="CDD" id="cd02142">
    <property type="entry name" value="McbC_SagB-like_oxidoreductase"/>
    <property type="match status" value="1"/>
</dbReference>
<proteinExistence type="predicted"/>
<dbReference type="InterPro" id="IPR009081">
    <property type="entry name" value="PP-bd_ACP"/>
</dbReference>
<dbReference type="GO" id="GO:0017000">
    <property type="term" value="P:antibiotic biosynthetic process"/>
    <property type="evidence" value="ECO:0007669"/>
    <property type="project" value="UniProtKB-ARBA"/>
</dbReference>
<dbReference type="SMART" id="SM00824">
    <property type="entry name" value="PKS_TE"/>
    <property type="match status" value="1"/>
</dbReference>
<dbReference type="SUPFAM" id="SSF55331">
    <property type="entry name" value="Tautomerase/MIF"/>
    <property type="match status" value="1"/>
</dbReference>
<gene>
    <name evidence="4" type="ORF">CAG99_14340</name>
</gene>
<dbReference type="PROSITE" id="PS00455">
    <property type="entry name" value="AMP_BINDING"/>
    <property type="match status" value="1"/>
</dbReference>
<dbReference type="InterPro" id="IPR006162">
    <property type="entry name" value="Ppantetheine_attach_site"/>
</dbReference>
<protein>
    <submittedName>
        <fullName evidence="4">Amino acid adenylation protein</fullName>
    </submittedName>
</protein>